<dbReference type="InterPro" id="IPR019223">
    <property type="entry name" value="DUF2147"/>
</dbReference>
<evidence type="ECO:0000256" key="1">
    <source>
        <dbReference type="SAM" id="SignalP"/>
    </source>
</evidence>
<sequence length="144" mass="16326">MKKNVLLLVVLGLFITFSSNAQSIFGKWKTIDDETGKEKSIVEIYNVNGKAYAKVLQVLEKGKEDKVCDLCKGDKKNKPVKGMVIIDGLSKDGDEWNDAKILDPKTGKEYKCYITLEENNKLKVRGYIGFALIGRTQYWTRLND</sequence>
<gene>
    <name evidence="3" type="ORF">SAMN04488006_0579</name>
</gene>
<organism evidence="3 4">
    <name type="scientific">Lutibacter maritimus</name>
    <dbReference type="NCBI Taxonomy" id="593133"/>
    <lineage>
        <taxon>Bacteria</taxon>
        <taxon>Pseudomonadati</taxon>
        <taxon>Bacteroidota</taxon>
        <taxon>Flavobacteriia</taxon>
        <taxon>Flavobacteriales</taxon>
        <taxon>Flavobacteriaceae</taxon>
        <taxon>Lutibacter</taxon>
    </lineage>
</organism>
<dbReference type="EMBL" id="FOZP01000001">
    <property type="protein sequence ID" value="SFS31521.1"/>
    <property type="molecule type" value="Genomic_DNA"/>
</dbReference>
<feature type="domain" description="DUF2147" evidence="2">
    <location>
        <begin position="26"/>
        <end position="141"/>
    </location>
</feature>
<feature type="signal peptide" evidence="1">
    <location>
        <begin position="1"/>
        <end position="21"/>
    </location>
</feature>
<keyword evidence="1" id="KW-0732">Signal</keyword>
<dbReference type="AlphaFoldDB" id="A0A1I6NUB4"/>
<accession>A0A1I6NUB4</accession>
<dbReference type="Gene3D" id="2.40.128.520">
    <property type="match status" value="1"/>
</dbReference>
<dbReference type="STRING" id="593133.SAMN04488006_0579"/>
<evidence type="ECO:0000313" key="4">
    <source>
        <dbReference type="Proteomes" id="UP000199312"/>
    </source>
</evidence>
<reference evidence="4" key="1">
    <citation type="submission" date="2016-10" db="EMBL/GenBank/DDBJ databases">
        <authorList>
            <person name="Varghese N."/>
            <person name="Submissions S."/>
        </authorList>
    </citation>
    <scope>NUCLEOTIDE SEQUENCE [LARGE SCALE GENOMIC DNA]</scope>
    <source>
        <strain evidence="4">DSM 24450</strain>
    </source>
</reference>
<evidence type="ECO:0000313" key="3">
    <source>
        <dbReference type="EMBL" id="SFS31521.1"/>
    </source>
</evidence>
<keyword evidence="4" id="KW-1185">Reference proteome</keyword>
<name>A0A1I6NUB4_9FLAO</name>
<dbReference type="PANTHER" id="PTHR36919:SF3">
    <property type="entry name" value="BLL5882 PROTEIN"/>
    <property type="match status" value="1"/>
</dbReference>
<dbReference type="Proteomes" id="UP000199312">
    <property type="component" value="Unassembled WGS sequence"/>
</dbReference>
<proteinExistence type="predicted"/>
<dbReference type="PANTHER" id="PTHR36919">
    <property type="entry name" value="BLR1215 PROTEIN"/>
    <property type="match status" value="1"/>
</dbReference>
<evidence type="ECO:0000259" key="2">
    <source>
        <dbReference type="Pfam" id="PF09917"/>
    </source>
</evidence>
<feature type="chain" id="PRO_5011453892" evidence="1">
    <location>
        <begin position="22"/>
        <end position="144"/>
    </location>
</feature>
<dbReference type="Pfam" id="PF09917">
    <property type="entry name" value="DUF2147"/>
    <property type="match status" value="1"/>
</dbReference>
<dbReference type="RefSeq" id="WP_090222408.1">
    <property type="nucleotide sequence ID" value="NZ_FOZP01000001.1"/>
</dbReference>
<dbReference type="OrthoDB" id="9814399at2"/>
<protein>
    <submittedName>
        <fullName evidence="3">Uncharacterized conserved protein, DUF2147 family</fullName>
    </submittedName>
</protein>